<evidence type="ECO:0000313" key="2">
    <source>
        <dbReference type="EMBL" id="KAJ5391378.1"/>
    </source>
</evidence>
<dbReference type="EMBL" id="JAPZBU010000008">
    <property type="protein sequence ID" value="KAJ5391378.1"/>
    <property type="molecule type" value="Genomic_DNA"/>
</dbReference>
<evidence type="ECO:0000256" key="1">
    <source>
        <dbReference type="SAM" id="MobiDB-lite"/>
    </source>
</evidence>
<comment type="caution">
    <text evidence="2">The sequence shown here is derived from an EMBL/GenBank/DDBJ whole genome shotgun (WGS) entry which is preliminary data.</text>
</comment>
<dbReference type="OrthoDB" id="3934549at2759"/>
<organism evidence="2 3">
    <name type="scientific">Penicillium cosmopolitanum</name>
    <dbReference type="NCBI Taxonomy" id="1131564"/>
    <lineage>
        <taxon>Eukaryota</taxon>
        <taxon>Fungi</taxon>
        <taxon>Dikarya</taxon>
        <taxon>Ascomycota</taxon>
        <taxon>Pezizomycotina</taxon>
        <taxon>Eurotiomycetes</taxon>
        <taxon>Eurotiomycetidae</taxon>
        <taxon>Eurotiales</taxon>
        <taxon>Aspergillaceae</taxon>
        <taxon>Penicillium</taxon>
    </lineage>
</organism>
<dbReference type="GeneID" id="81370485"/>
<name>A0A9W9VXR0_9EURO</name>
<keyword evidence="3" id="KW-1185">Reference proteome</keyword>
<sequence length="185" mass="20840">MLRRFWSASSEPNKFCVHTQTDLSINFTDAQSSLLIWASTEAWIIIIVGCVPPIRPLMERILQHIGLTSKKTSTPYYDQNHQAYATYGTNRSHVAAYSNHKSISYKDHKPRGREEEDLAWVEHTNARDSNDSKGHIIGDTNIMITTEFGTQFEERNAHHAGSSATSQNLGEGRIGDSHTDIQKVV</sequence>
<protein>
    <submittedName>
        <fullName evidence="2">Uncharacterized protein</fullName>
    </submittedName>
</protein>
<proteinExistence type="predicted"/>
<evidence type="ECO:0000313" key="3">
    <source>
        <dbReference type="Proteomes" id="UP001147747"/>
    </source>
</evidence>
<gene>
    <name evidence="2" type="ORF">N7509_006868</name>
</gene>
<reference evidence="2" key="1">
    <citation type="submission" date="2022-12" db="EMBL/GenBank/DDBJ databases">
        <authorList>
            <person name="Petersen C."/>
        </authorList>
    </citation>
    <scope>NUCLEOTIDE SEQUENCE</scope>
    <source>
        <strain evidence="2">IBT 29677</strain>
    </source>
</reference>
<accession>A0A9W9VXR0</accession>
<dbReference type="RefSeq" id="XP_056487056.1">
    <property type="nucleotide sequence ID" value="XM_056631505.1"/>
</dbReference>
<dbReference type="Proteomes" id="UP001147747">
    <property type="component" value="Unassembled WGS sequence"/>
</dbReference>
<reference evidence="2" key="2">
    <citation type="journal article" date="2023" name="IMA Fungus">
        <title>Comparative genomic study of the Penicillium genus elucidates a diverse pangenome and 15 lateral gene transfer events.</title>
        <authorList>
            <person name="Petersen C."/>
            <person name="Sorensen T."/>
            <person name="Nielsen M.R."/>
            <person name="Sondergaard T.E."/>
            <person name="Sorensen J.L."/>
            <person name="Fitzpatrick D.A."/>
            <person name="Frisvad J.C."/>
            <person name="Nielsen K.L."/>
        </authorList>
    </citation>
    <scope>NUCLEOTIDE SEQUENCE</scope>
    <source>
        <strain evidence="2">IBT 29677</strain>
    </source>
</reference>
<feature type="compositionally biased region" description="Basic and acidic residues" evidence="1">
    <location>
        <begin position="173"/>
        <end position="185"/>
    </location>
</feature>
<feature type="region of interest" description="Disordered" evidence="1">
    <location>
        <begin position="156"/>
        <end position="185"/>
    </location>
</feature>
<dbReference type="AlphaFoldDB" id="A0A9W9VXR0"/>